<dbReference type="Proteomes" id="UP000232164">
    <property type="component" value="Unassembled WGS sequence"/>
</dbReference>
<dbReference type="Pfam" id="PF02104">
    <property type="entry name" value="SURF1"/>
    <property type="match status" value="1"/>
</dbReference>
<dbReference type="CDD" id="cd06662">
    <property type="entry name" value="SURF1"/>
    <property type="match status" value="1"/>
</dbReference>
<evidence type="ECO:0000313" key="9">
    <source>
        <dbReference type="Proteomes" id="UP000232164"/>
    </source>
</evidence>
<keyword evidence="3 6" id="KW-0812">Transmembrane</keyword>
<feature type="transmembrane region" description="Helical" evidence="6">
    <location>
        <begin position="218"/>
        <end position="239"/>
    </location>
</feature>
<dbReference type="InterPro" id="IPR002994">
    <property type="entry name" value="Surf1/Shy1"/>
</dbReference>
<dbReference type="EMBL" id="CP104144">
    <property type="protein sequence ID" value="UWU18155.1"/>
    <property type="molecule type" value="Genomic_DNA"/>
</dbReference>
<dbReference type="STRING" id="1041146.GCA_000427985_01670"/>
<comment type="similarity">
    <text evidence="2 6">Belongs to the SURF1 family.</text>
</comment>
<organism evidence="7 9">
    <name type="scientific">Rhizobium sullae</name>
    <name type="common">Rhizobium hedysari</name>
    <dbReference type="NCBI Taxonomy" id="50338"/>
    <lineage>
        <taxon>Bacteria</taxon>
        <taxon>Pseudomonadati</taxon>
        <taxon>Pseudomonadota</taxon>
        <taxon>Alphaproteobacteria</taxon>
        <taxon>Hyphomicrobiales</taxon>
        <taxon>Rhizobiaceae</taxon>
        <taxon>Rhizobium/Agrobacterium group</taxon>
        <taxon>Rhizobium</taxon>
    </lineage>
</organism>
<comment type="subcellular location">
    <subcellularLocation>
        <location evidence="6">Cell membrane</location>
        <topology evidence="6">Multi-pass membrane protein</topology>
    </subcellularLocation>
    <subcellularLocation>
        <location evidence="1">Membrane</location>
    </subcellularLocation>
</comment>
<keyword evidence="4 6" id="KW-1133">Transmembrane helix</keyword>
<dbReference type="PANTHER" id="PTHR23427:SF2">
    <property type="entry name" value="SURFEIT LOCUS PROTEIN 1"/>
    <property type="match status" value="1"/>
</dbReference>
<dbReference type="PROSITE" id="PS50895">
    <property type="entry name" value="SURF1"/>
    <property type="match status" value="1"/>
</dbReference>
<evidence type="ECO:0000256" key="2">
    <source>
        <dbReference type="ARBA" id="ARBA00007165"/>
    </source>
</evidence>
<dbReference type="EMBL" id="PIQN01000009">
    <property type="protein sequence ID" value="PKA42759.1"/>
    <property type="molecule type" value="Genomic_DNA"/>
</dbReference>
<dbReference type="RefSeq" id="WP_027511103.1">
    <property type="nucleotide sequence ID" value="NZ_CP104144.1"/>
</dbReference>
<name>A0A2N0D9I9_RHISU</name>
<protein>
    <recommendedName>
        <fullName evidence="6">SURF1-like protein</fullName>
    </recommendedName>
</protein>
<accession>A0A2N0D9I9</accession>
<dbReference type="InterPro" id="IPR045214">
    <property type="entry name" value="Surf1/Surf4"/>
</dbReference>
<gene>
    <name evidence="7" type="ORF">CWR43_15155</name>
    <name evidence="8" type="ORF">N2599_23050</name>
</gene>
<dbReference type="Proteomes" id="UP001060123">
    <property type="component" value="Plasmid pWSM1592_1"/>
</dbReference>
<sequence length="246" mass="26702">MSNSSPEPKDRRRSAVKLAMLCSLMLLSIAGFVALGVWQVERLSWKLDLIARVDQRVKAEPVPAPLGRSVNAADDEYRRVTTTGTLQNGKETLVYASTELGPGYWVMTPLSLPDGKAILINRGFVPVDKRNPETRQSGQLSGPVTITGLIRMTEPKGSLLQSNDPASGRWYSRDVAAIAVEKGVTNAAPYFIDTDATPNPGGLPVGGLTRIVFPNNHLVYAITWFGLALMVAGLLGYVIRGEIRTR</sequence>
<evidence type="ECO:0000256" key="5">
    <source>
        <dbReference type="ARBA" id="ARBA00023136"/>
    </source>
</evidence>
<keyword evidence="8" id="KW-0614">Plasmid</keyword>
<reference evidence="8" key="3">
    <citation type="submission" date="2022-09" db="EMBL/GenBank/DDBJ databases">
        <title>Australian commercial rhizobial inoculants.</title>
        <authorList>
            <person name="Kohlmeier M.G."/>
            <person name="O'Hara G.W."/>
            <person name="Colombi E."/>
            <person name="Ramsay J.P."/>
            <person name="Terpolilli J."/>
        </authorList>
    </citation>
    <scope>NUCLEOTIDE SEQUENCE</scope>
    <source>
        <strain evidence="8">WSM1592</strain>
        <plasmid evidence="8">pWSM1592_1</plasmid>
    </source>
</reference>
<evidence type="ECO:0000313" key="8">
    <source>
        <dbReference type="EMBL" id="UWU18155.1"/>
    </source>
</evidence>
<dbReference type="PANTHER" id="PTHR23427">
    <property type="entry name" value="SURFEIT LOCUS PROTEIN"/>
    <property type="match status" value="1"/>
</dbReference>
<reference evidence="7 9" key="1">
    <citation type="submission" date="2017-11" db="EMBL/GenBank/DDBJ databases">
        <authorList>
            <person name="Han C.G."/>
        </authorList>
    </citation>
    <scope>NUCLEOTIDE SEQUENCE [LARGE SCALE GENOMIC DNA]</scope>
    <source>
        <strain evidence="7 9">HCNT1</strain>
    </source>
</reference>
<keyword evidence="10" id="KW-1185">Reference proteome</keyword>
<evidence type="ECO:0000256" key="6">
    <source>
        <dbReference type="RuleBase" id="RU363076"/>
    </source>
</evidence>
<dbReference type="AlphaFoldDB" id="A0A2N0D9I9"/>
<feature type="transmembrane region" description="Helical" evidence="6">
    <location>
        <begin position="18"/>
        <end position="38"/>
    </location>
</feature>
<evidence type="ECO:0000256" key="1">
    <source>
        <dbReference type="ARBA" id="ARBA00004370"/>
    </source>
</evidence>
<keyword evidence="6" id="KW-1003">Cell membrane</keyword>
<keyword evidence="5 6" id="KW-0472">Membrane</keyword>
<evidence type="ECO:0000313" key="7">
    <source>
        <dbReference type="EMBL" id="PKA42759.1"/>
    </source>
</evidence>
<geneLocation type="plasmid" evidence="8 10">
    <name>pWSM1592_1</name>
</geneLocation>
<evidence type="ECO:0000256" key="4">
    <source>
        <dbReference type="ARBA" id="ARBA00022989"/>
    </source>
</evidence>
<evidence type="ECO:0000313" key="10">
    <source>
        <dbReference type="Proteomes" id="UP001060123"/>
    </source>
</evidence>
<dbReference type="GO" id="GO:0005886">
    <property type="term" value="C:plasma membrane"/>
    <property type="evidence" value="ECO:0007669"/>
    <property type="project" value="UniProtKB-SubCell"/>
</dbReference>
<reference evidence="7 9" key="2">
    <citation type="submission" date="2017-12" db="EMBL/GenBank/DDBJ databases">
        <title>Genome sequence of Rhizobium sullae HCNT1 isolated from Sulla coronaria nodules and featuring peculiar denitrification phenotypes.</title>
        <authorList>
            <person name="De Diego-Diaz B."/>
            <person name="Treu L."/>
            <person name="Campanaro S."/>
            <person name="Da Silva Duarte V."/>
            <person name="Basaglia M."/>
            <person name="Favaro L."/>
            <person name="Casella S."/>
            <person name="Squartini A."/>
        </authorList>
    </citation>
    <scope>NUCLEOTIDE SEQUENCE [LARGE SCALE GENOMIC DNA]</scope>
    <source>
        <strain evidence="7 9">HCNT1</strain>
    </source>
</reference>
<evidence type="ECO:0000256" key="3">
    <source>
        <dbReference type="ARBA" id="ARBA00022692"/>
    </source>
</evidence>
<proteinExistence type="inferred from homology"/>